<evidence type="ECO:0000256" key="4">
    <source>
        <dbReference type="ARBA" id="ARBA00022777"/>
    </source>
</evidence>
<dbReference type="PROSITE" id="PS50112">
    <property type="entry name" value="PAS"/>
    <property type="match status" value="1"/>
</dbReference>
<evidence type="ECO:0000313" key="11">
    <source>
        <dbReference type="Proteomes" id="UP001500420"/>
    </source>
</evidence>
<dbReference type="InterPro" id="IPR003661">
    <property type="entry name" value="HisK_dim/P_dom"/>
</dbReference>
<dbReference type="NCBIfam" id="TIGR00229">
    <property type="entry name" value="sensory_box"/>
    <property type="match status" value="2"/>
</dbReference>
<dbReference type="SMART" id="SM00091">
    <property type="entry name" value="PAS"/>
    <property type="match status" value="2"/>
</dbReference>
<dbReference type="CDD" id="cd14686">
    <property type="entry name" value="bZIP"/>
    <property type="match status" value="1"/>
</dbReference>
<dbReference type="InterPro" id="IPR001610">
    <property type="entry name" value="PAC"/>
</dbReference>
<dbReference type="InterPro" id="IPR050736">
    <property type="entry name" value="Sensor_HK_Regulatory"/>
</dbReference>
<keyword evidence="3" id="KW-0808">Transferase</keyword>
<sequence>MDASGSFTVLYVDAEPPTSTSVSEDEQFDAAVATSVGDAVGRVVDSEIDCVVVSATREDWQSVAERVRDAAPRMPVVLVDAVPEDIVDAEDAVDEYVRADDPDPSRTLARRIEGVVARSDADARNEEADGRFYRDLVDEASDAILVVDGSSTIRFANDTVAEVFGYAPDEIEGEPLTMLIPESLRENHLAGMEAYLDSGERTIDWNYVELPGRHSDGRELTLAISFEEHYRDGERLFSGIVRDVTERNARERRLREYKRQFDAVFDDPDSFIVLLDPDGIVRKANDTALKFVDADFESVHGAPFWNTPWWDHSGAPREKLEEWVERAAGGESVRYEATHHGPDGETATIDGTIRPVTDEDGRVVSLIAEGRDISERQRIQEELQTSERSLRELYEVTSNPDLSFDEKLHRILGIGCSRLGLSLGFLTRIEDGRQEILAVEGDHEELREGATSPLSEAYCEATIESDDLVGAEDASTADWLDAATYDRWGLSCYLGSKIEVHGELFGTFCFADDAAREKLFSDSERTFVELLAQWASHELERERRQEQLERANDQLERTNDQLERTNDRLEQFASVVSHDIRNPLTVAMGHLDVARERGDGDDEQLEEVERSLERIDALIDDLLTLARQGDSVGEIEAVALDAVARDAWETADTAEASVEFDDPPTIRADESRLRQLLENFFRNAIDHGPDDVTVGVGALPEGEGFFVEDDGPGIPSEEREQVFEQGHTTSPDGTGFGLAIVDQIVDAHDWAIDLGESEDGGARFEITGVETVASE</sequence>
<evidence type="ECO:0000256" key="5">
    <source>
        <dbReference type="ARBA" id="ARBA00023012"/>
    </source>
</evidence>
<organism evidence="10 11">
    <name type="scientific">Natronoarchaeum mannanilyticum</name>
    <dbReference type="NCBI Taxonomy" id="926360"/>
    <lineage>
        <taxon>Archaea</taxon>
        <taxon>Methanobacteriati</taxon>
        <taxon>Methanobacteriota</taxon>
        <taxon>Stenosarchaea group</taxon>
        <taxon>Halobacteria</taxon>
        <taxon>Halobacteriales</taxon>
        <taxon>Natronoarchaeaceae</taxon>
    </lineage>
</organism>
<dbReference type="CDD" id="cd00082">
    <property type="entry name" value="HisKA"/>
    <property type="match status" value="1"/>
</dbReference>
<dbReference type="InterPro" id="IPR000700">
    <property type="entry name" value="PAS-assoc_C"/>
</dbReference>
<dbReference type="EC" id="2.7.13.3" evidence="2"/>
<evidence type="ECO:0000259" key="9">
    <source>
        <dbReference type="PROSITE" id="PS50113"/>
    </source>
</evidence>
<reference evidence="10 11" key="1">
    <citation type="journal article" date="2019" name="Int. J. Syst. Evol. Microbiol.">
        <title>The Global Catalogue of Microorganisms (GCM) 10K type strain sequencing project: providing services to taxonomists for standard genome sequencing and annotation.</title>
        <authorList>
            <consortium name="The Broad Institute Genomics Platform"/>
            <consortium name="The Broad Institute Genome Sequencing Center for Infectious Disease"/>
            <person name="Wu L."/>
            <person name="Ma J."/>
        </authorList>
    </citation>
    <scope>NUCLEOTIDE SEQUENCE [LARGE SCALE GENOMIC DNA]</scope>
    <source>
        <strain evidence="10 11">JCM 16328</strain>
    </source>
</reference>
<gene>
    <name evidence="10" type="ORF">GCM10009020_09400</name>
</gene>
<name>A0AAV3T959_9EURY</name>
<dbReference type="AlphaFoldDB" id="A0AAV3T959"/>
<dbReference type="InterPro" id="IPR000014">
    <property type="entry name" value="PAS"/>
</dbReference>
<dbReference type="InterPro" id="IPR013656">
    <property type="entry name" value="PAS_4"/>
</dbReference>
<evidence type="ECO:0000256" key="3">
    <source>
        <dbReference type="ARBA" id="ARBA00022679"/>
    </source>
</evidence>
<evidence type="ECO:0000256" key="1">
    <source>
        <dbReference type="ARBA" id="ARBA00000085"/>
    </source>
</evidence>
<dbReference type="Gene3D" id="3.30.450.20">
    <property type="entry name" value="PAS domain"/>
    <property type="match status" value="2"/>
</dbReference>
<dbReference type="InterPro" id="IPR029016">
    <property type="entry name" value="GAF-like_dom_sf"/>
</dbReference>
<dbReference type="Pfam" id="PF00512">
    <property type="entry name" value="HisKA"/>
    <property type="match status" value="1"/>
</dbReference>
<dbReference type="EMBL" id="BAAADV010000001">
    <property type="protein sequence ID" value="GAA0666315.1"/>
    <property type="molecule type" value="Genomic_DNA"/>
</dbReference>
<protein>
    <recommendedName>
        <fullName evidence="2">histidine kinase</fullName>
        <ecNumber evidence="2">2.7.13.3</ecNumber>
    </recommendedName>
</protein>
<dbReference type="Proteomes" id="UP001500420">
    <property type="component" value="Unassembled WGS sequence"/>
</dbReference>
<dbReference type="SMART" id="SM00065">
    <property type="entry name" value="GAF"/>
    <property type="match status" value="1"/>
</dbReference>
<dbReference type="InterPro" id="IPR003018">
    <property type="entry name" value="GAF"/>
</dbReference>
<accession>A0AAV3T959</accession>
<proteinExistence type="predicted"/>
<dbReference type="RefSeq" id="WP_343772732.1">
    <property type="nucleotide sequence ID" value="NZ_BAAADV010000001.1"/>
</dbReference>
<evidence type="ECO:0000259" key="7">
    <source>
        <dbReference type="PROSITE" id="PS50109"/>
    </source>
</evidence>
<dbReference type="InterPro" id="IPR003594">
    <property type="entry name" value="HATPase_dom"/>
</dbReference>
<dbReference type="Pfam" id="PF08448">
    <property type="entry name" value="PAS_4"/>
    <property type="match status" value="2"/>
</dbReference>
<dbReference type="PROSITE" id="PS50113">
    <property type="entry name" value="PAC"/>
    <property type="match status" value="1"/>
</dbReference>
<evidence type="ECO:0000313" key="10">
    <source>
        <dbReference type="EMBL" id="GAA0666315.1"/>
    </source>
</evidence>
<evidence type="ECO:0000259" key="8">
    <source>
        <dbReference type="PROSITE" id="PS50112"/>
    </source>
</evidence>
<dbReference type="InterPro" id="IPR036890">
    <property type="entry name" value="HATPase_C_sf"/>
</dbReference>
<dbReference type="InterPro" id="IPR035965">
    <property type="entry name" value="PAS-like_dom_sf"/>
</dbReference>
<feature type="domain" description="Histidine kinase" evidence="7">
    <location>
        <begin position="575"/>
        <end position="767"/>
    </location>
</feature>
<dbReference type="SMART" id="SM00388">
    <property type="entry name" value="HisKA"/>
    <property type="match status" value="1"/>
</dbReference>
<dbReference type="PANTHER" id="PTHR43711:SF1">
    <property type="entry name" value="HISTIDINE KINASE 1"/>
    <property type="match status" value="1"/>
</dbReference>
<keyword evidence="6" id="KW-0175">Coiled coil</keyword>
<dbReference type="Pfam" id="PF02518">
    <property type="entry name" value="HATPase_c"/>
    <property type="match status" value="1"/>
</dbReference>
<dbReference type="PROSITE" id="PS50109">
    <property type="entry name" value="HIS_KIN"/>
    <property type="match status" value="1"/>
</dbReference>
<feature type="coiled-coil region" evidence="6">
    <location>
        <begin position="536"/>
        <end position="575"/>
    </location>
</feature>
<dbReference type="PANTHER" id="PTHR43711">
    <property type="entry name" value="TWO-COMPONENT HISTIDINE KINASE"/>
    <property type="match status" value="1"/>
</dbReference>
<keyword evidence="4" id="KW-0418">Kinase</keyword>
<dbReference type="Gene3D" id="1.10.287.130">
    <property type="match status" value="1"/>
</dbReference>
<dbReference type="SUPFAM" id="SSF47384">
    <property type="entry name" value="Homodimeric domain of signal transducing histidine kinase"/>
    <property type="match status" value="1"/>
</dbReference>
<dbReference type="SUPFAM" id="SSF55874">
    <property type="entry name" value="ATPase domain of HSP90 chaperone/DNA topoisomerase II/histidine kinase"/>
    <property type="match status" value="1"/>
</dbReference>
<feature type="domain" description="PAS" evidence="8">
    <location>
        <begin position="129"/>
        <end position="199"/>
    </location>
</feature>
<dbReference type="Gene3D" id="3.30.565.10">
    <property type="entry name" value="Histidine kinase-like ATPase, C-terminal domain"/>
    <property type="match status" value="1"/>
</dbReference>
<dbReference type="Gene3D" id="3.30.450.40">
    <property type="match status" value="1"/>
</dbReference>
<keyword evidence="11" id="KW-1185">Reference proteome</keyword>
<comment type="catalytic activity">
    <reaction evidence="1">
        <text>ATP + protein L-histidine = ADP + protein N-phospho-L-histidine.</text>
        <dbReference type="EC" id="2.7.13.3"/>
    </reaction>
</comment>
<dbReference type="InterPro" id="IPR036097">
    <property type="entry name" value="HisK_dim/P_sf"/>
</dbReference>
<feature type="domain" description="PAC" evidence="9">
    <location>
        <begin position="331"/>
        <end position="385"/>
    </location>
</feature>
<dbReference type="SUPFAM" id="SSF55785">
    <property type="entry name" value="PYP-like sensor domain (PAS domain)"/>
    <property type="match status" value="2"/>
</dbReference>
<comment type="caution">
    <text evidence="10">The sequence shown here is derived from an EMBL/GenBank/DDBJ whole genome shotgun (WGS) entry which is preliminary data.</text>
</comment>
<dbReference type="InterPro" id="IPR005467">
    <property type="entry name" value="His_kinase_dom"/>
</dbReference>
<dbReference type="GO" id="GO:0000155">
    <property type="term" value="F:phosphorelay sensor kinase activity"/>
    <property type="evidence" value="ECO:0007669"/>
    <property type="project" value="InterPro"/>
</dbReference>
<evidence type="ECO:0000256" key="2">
    <source>
        <dbReference type="ARBA" id="ARBA00012438"/>
    </source>
</evidence>
<dbReference type="SUPFAM" id="SSF55781">
    <property type="entry name" value="GAF domain-like"/>
    <property type="match status" value="1"/>
</dbReference>
<evidence type="ECO:0000256" key="6">
    <source>
        <dbReference type="SAM" id="Coils"/>
    </source>
</evidence>
<dbReference type="SMART" id="SM00387">
    <property type="entry name" value="HATPase_c"/>
    <property type="match status" value="1"/>
</dbReference>
<dbReference type="CDD" id="cd00075">
    <property type="entry name" value="HATPase"/>
    <property type="match status" value="1"/>
</dbReference>
<keyword evidence="5" id="KW-0902">Two-component regulatory system</keyword>
<dbReference type="CDD" id="cd00130">
    <property type="entry name" value="PAS"/>
    <property type="match status" value="2"/>
</dbReference>
<dbReference type="SMART" id="SM00086">
    <property type="entry name" value="PAC"/>
    <property type="match status" value="2"/>
</dbReference>